<comment type="subcellular location">
    <subcellularLocation>
        <location evidence="1">Cytoplasm</location>
    </subcellularLocation>
</comment>
<organism evidence="11 12">
    <name type="scientific">Aureibacillus halotolerans</name>
    <dbReference type="NCBI Taxonomy" id="1508390"/>
    <lineage>
        <taxon>Bacteria</taxon>
        <taxon>Bacillati</taxon>
        <taxon>Bacillota</taxon>
        <taxon>Bacilli</taxon>
        <taxon>Bacillales</taxon>
        <taxon>Bacillaceae</taxon>
        <taxon>Aureibacillus</taxon>
    </lineage>
</organism>
<evidence type="ECO:0000256" key="3">
    <source>
        <dbReference type="ARBA" id="ARBA00022553"/>
    </source>
</evidence>
<dbReference type="InterPro" id="IPR009057">
    <property type="entry name" value="Homeodomain-like_sf"/>
</dbReference>
<keyword evidence="3 8" id="KW-0597">Phosphoprotein</keyword>
<feature type="domain" description="HTH araC/xylS-type" evidence="9">
    <location>
        <begin position="376"/>
        <end position="473"/>
    </location>
</feature>
<evidence type="ECO:0000256" key="2">
    <source>
        <dbReference type="ARBA" id="ARBA00022490"/>
    </source>
</evidence>
<comment type="caution">
    <text evidence="11">The sequence shown here is derived from an EMBL/GenBank/DDBJ whole genome shotgun (WGS) entry which is preliminary data.</text>
</comment>
<dbReference type="Gene3D" id="3.40.50.2300">
    <property type="match status" value="1"/>
</dbReference>
<evidence type="ECO:0000313" key="12">
    <source>
        <dbReference type="Proteomes" id="UP000295632"/>
    </source>
</evidence>
<dbReference type="InterPro" id="IPR018062">
    <property type="entry name" value="HTH_AraC-typ_CS"/>
</dbReference>
<keyword evidence="2" id="KW-0963">Cytoplasm</keyword>
<evidence type="ECO:0000256" key="7">
    <source>
        <dbReference type="ARBA" id="ARBA00023163"/>
    </source>
</evidence>
<evidence type="ECO:0000256" key="8">
    <source>
        <dbReference type="PROSITE-ProRule" id="PRU00169"/>
    </source>
</evidence>
<evidence type="ECO:0000256" key="1">
    <source>
        <dbReference type="ARBA" id="ARBA00004496"/>
    </source>
</evidence>
<proteinExistence type="predicted"/>
<dbReference type="OrthoDB" id="342399at2"/>
<keyword evidence="5" id="KW-0805">Transcription regulation</keyword>
<dbReference type="SMART" id="SM00448">
    <property type="entry name" value="REC"/>
    <property type="match status" value="1"/>
</dbReference>
<dbReference type="PANTHER" id="PTHR42713">
    <property type="entry name" value="HISTIDINE KINASE-RELATED"/>
    <property type="match status" value="1"/>
</dbReference>
<dbReference type="PROSITE" id="PS50110">
    <property type="entry name" value="RESPONSE_REGULATORY"/>
    <property type="match status" value="1"/>
</dbReference>
<dbReference type="Pfam" id="PF12833">
    <property type="entry name" value="HTH_18"/>
    <property type="match status" value="1"/>
</dbReference>
<name>A0A4R6TW83_9BACI</name>
<reference evidence="11 12" key="1">
    <citation type="submission" date="2019-03" db="EMBL/GenBank/DDBJ databases">
        <title>Genomic Encyclopedia of Type Strains, Phase IV (KMG-IV): sequencing the most valuable type-strain genomes for metagenomic binning, comparative biology and taxonomic classification.</title>
        <authorList>
            <person name="Goeker M."/>
        </authorList>
    </citation>
    <scope>NUCLEOTIDE SEQUENCE [LARGE SCALE GENOMIC DNA]</scope>
    <source>
        <strain evidence="11 12">DSM 28697</strain>
    </source>
</reference>
<dbReference type="AlphaFoldDB" id="A0A4R6TW83"/>
<evidence type="ECO:0000259" key="10">
    <source>
        <dbReference type="PROSITE" id="PS50110"/>
    </source>
</evidence>
<keyword evidence="12" id="KW-1185">Reference proteome</keyword>
<dbReference type="Proteomes" id="UP000295632">
    <property type="component" value="Unassembled WGS sequence"/>
</dbReference>
<evidence type="ECO:0000259" key="9">
    <source>
        <dbReference type="PROSITE" id="PS01124"/>
    </source>
</evidence>
<evidence type="ECO:0000313" key="11">
    <source>
        <dbReference type="EMBL" id="TDQ36269.1"/>
    </source>
</evidence>
<dbReference type="InterPro" id="IPR001789">
    <property type="entry name" value="Sig_transdc_resp-reg_receiver"/>
</dbReference>
<keyword evidence="4" id="KW-0902">Two-component regulatory system</keyword>
<dbReference type="InterPro" id="IPR011006">
    <property type="entry name" value="CheY-like_superfamily"/>
</dbReference>
<dbReference type="GO" id="GO:0000160">
    <property type="term" value="P:phosphorelay signal transduction system"/>
    <property type="evidence" value="ECO:0007669"/>
    <property type="project" value="UniProtKB-KW"/>
</dbReference>
<feature type="domain" description="Response regulatory" evidence="10">
    <location>
        <begin position="3"/>
        <end position="120"/>
    </location>
</feature>
<dbReference type="CDD" id="cd17536">
    <property type="entry name" value="REC_YesN-like"/>
    <property type="match status" value="1"/>
</dbReference>
<dbReference type="SMART" id="SM00342">
    <property type="entry name" value="HTH_ARAC"/>
    <property type="match status" value="1"/>
</dbReference>
<dbReference type="SUPFAM" id="SSF46689">
    <property type="entry name" value="Homeodomain-like"/>
    <property type="match status" value="2"/>
</dbReference>
<protein>
    <submittedName>
        <fullName evidence="11">AraC family two component transcriptional regulator</fullName>
    </submittedName>
</protein>
<dbReference type="PROSITE" id="PS00041">
    <property type="entry name" value="HTH_ARAC_FAMILY_1"/>
    <property type="match status" value="1"/>
</dbReference>
<gene>
    <name evidence="11" type="ORF">EV213_11958</name>
</gene>
<dbReference type="Gene3D" id="1.10.10.60">
    <property type="entry name" value="Homeodomain-like"/>
    <property type="match status" value="2"/>
</dbReference>
<feature type="modified residue" description="4-aspartylphosphate" evidence="8">
    <location>
        <position position="55"/>
    </location>
</feature>
<dbReference type="PANTHER" id="PTHR42713:SF3">
    <property type="entry name" value="TRANSCRIPTIONAL REGULATORY PROTEIN HPTR"/>
    <property type="match status" value="1"/>
</dbReference>
<accession>A0A4R6TW83</accession>
<dbReference type="EMBL" id="SNYJ01000019">
    <property type="protein sequence ID" value="TDQ36269.1"/>
    <property type="molecule type" value="Genomic_DNA"/>
</dbReference>
<dbReference type="SUPFAM" id="SSF52172">
    <property type="entry name" value="CheY-like"/>
    <property type="match status" value="1"/>
</dbReference>
<dbReference type="InterPro" id="IPR018060">
    <property type="entry name" value="HTH_AraC"/>
</dbReference>
<keyword evidence="7" id="KW-0804">Transcription</keyword>
<dbReference type="PROSITE" id="PS01124">
    <property type="entry name" value="HTH_ARAC_FAMILY_2"/>
    <property type="match status" value="1"/>
</dbReference>
<dbReference type="RefSeq" id="WP_133581795.1">
    <property type="nucleotide sequence ID" value="NZ_SNYJ01000019.1"/>
</dbReference>
<dbReference type="InterPro" id="IPR051552">
    <property type="entry name" value="HptR"/>
</dbReference>
<evidence type="ECO:0000256" key="6">
    <source>
        <dbReference type="ARBA" id="ARBA00023125"/>
    </source>
</evidence>
<dbReference type="GO" id="GO:0043565">
    <property type="term" value="F:sequence-specific DNA binding"/>
    <property type="evidence" value="ECO:0007669"/>
    <property type="project" value="InterPro"/>
</dbReference>
<dbReference type="GO" id="GO:0003700">
    <property type="term" value="F:DNA-binding transcription factor activity"/>
    <property type="evidence" value="ECO:0007669"/>
    <property type="project" value="InterPro"/>
</dbReference>
<dbReference type="GO" id="GO:0005737">
    <property type="term" value="C:cytoplasm"/>
    <property type="evidence" value="ECO:0007669"/>
    <property type="project" value="UniProtKB-SubCell"/>
</dbReference>
<keyword evidence="6" id="KW-0238">DNA-binding</keyword>
<dbReference type="Pfam" id="PF00072">
    <property type="entry name" value="Response_reg"/>
    <property type="match status" value="1"/>
</dbReference>
<sequence>MRGVLIVDDEPAIQTGLRSLIQWESYGFQVKGTAQNAEEAYQFHEKSPVSLMIVDMKMPGMSGIELIETIRETDKHVRFIILSGHAEFDFARRALQSQVEGYLLKPVDEDELETHLARLSQGMAKEAELSPTFVKALLLNSESLPTVLSIDHQLLVIHMEKNTVEPFQETFKIVETLFRERSAYTCVPLKKDRLIVILGKRQAPWNQEIRGLRSKAAERQRVLTIARSEPLYRSDEVPVAFESLKEQIAKRVFLGAGLAEVVSLDESRFDVWLQEKNIIEALYYAIDIRKTSTVSALIQSFGDQLRLGHYSEVFCKQKSAILLSEVLGRFSPGQIAGQIAELYTKNTLQEVIDCLQQTAQNTMSMYGSEGAEWVVKQMVDWIHENYHTSIRLETFGLALNYNSAYLGKVFRKSTGISFRSYVDQVRMSHAKTLLGEGKKVYDVANIVGYSSVDYFHLKFKKHMNMSPTEYKKHTEDQGF</sequence>
<evidence type="ECO:0000256" key="4">
    <source>
        <dbReference type="ARBA" id="ARBA00023012"/>
    </source>
</evidence>
<evidence type="ECO:0000256" key="5">
    <source>
        <dbReference type="ARBA" id="ARBA00023015"/>
    </source>
</evidence>